<dbReference type="AlphaFoldDB" id="A0A1G9ZSZ3"/>
<dbReference type="Proteomes" id="UP000199602">
    <property type="component" value="Unassembled WGS sequence"/>
</dbReference>
<evidence type="ECO:0000256" key="2">
    <source>
        <dbReference type="ARBA" id="ARBA00022884"/>
    </source>
</evidence>
<comment type="subunit">
    <text evidence="5">Part of the 50S ribosomal subunit; part of the 5S rRNA/L5/L18/L25 subcomplex. Contacts the 5S rRNA. Binds to the 5S rRNA independently of L5 and L18.</text>
</comment>
<comment type="similarity">
    <text evidence="5">Belongs to the bacterial ribosomal protein bL25 family. CTC subfamily.</text>
</comment>
<dbReference type="InterPro" id="IPR020057">
    <property type="entry name" value="Ribosomal_bL25_b-dom"/>
</dbReference>
<dbReference type="HAMAP" id="MF_01334">
    <property type="entry name" value="Ribosomal_bL25_CTC"/>
    <property type="match status" value="1"/>
</dbReference>
<dbReference type="GO" id="GO:0008097">
    <property type="term" value="F:5S rRNA binding"/>
    <property type="evidence" value="ECO:0007669"/>
    <property type="project" value="InterPro"/>
</dbReference>
<evidence type="ECO:0000259" key="6">
    <source>
        <dbReference type="Pfam" id="PF01386"/>
    </source>
</evidence>
<keyword evidence="9" id="KW-1185">Reference proteome</keyword>
<keyword evidence="1 5" id="KW-0699">rRNA-binding</keyword>
<feature type="domain" description="Large ribosomal subunit protein bL25 L25" evidence="6">
    <location>
        <begin position="7"/>
        <end position="97"/>
    </location>
</feature>
<proteinExistence type="inferred from homology"/>
<dbReference type="RefSeq" id="WP_092061825.1">
    <property type="nucleotide sequence ID" value="NZ_FNIN01000001.1"/>
</dbReference>
<dbReference type="InterPro" id="IPR020930">
    <property type="entry name" value="Ribosomal_uL5_bac-type"/>
</dbReference>
<dbReference type="Pfam" id="PF14693">
    <property type="entry name" value="Ribosomal_TL5_C"/>
    <property type="match status" value="1"/>
</dbReference>
<evidence type="ECO:0000259" key="7">
    <source>
        <dbReference type="Pfam" id="PF14693"/>
    </source>
</evidence>
<keyword evidence="3 5" id="KW-0689">Ribosomal protein</keyword>
<dbReference type="PANTHER" id="PTHR33284">
    <property type="entry name" value="RIBOSOMAL PROTEIN L25/GLN-TRNA SYNTHETASE, ANTI-CODON-BINDING DOMAIN-CONTAINING PROTEIN"/>
    <property type="match status" value="1"/>
</dbReference>
<dbReference type="NCBIfam" id="TIGR00731">
    <property type="entry name" value="bL25_bact_ctc"/>
    <property type="match status" value="1"/>
</dbReference>
<organism evidence="8 9">
    <name type="scientific">Desulfonauticus submarinus</name>
    <dbReference type="NCBI Taxonomy" id="206665"/>
    <lineage>
        <taxon>Bacteria</taxon>
        <taxon>Pseudomonadati</taxon>
        <taxon>Thermodesulfobacteriota</taxon>
        <taxon>Desulfovibrionia</taxon>
        <taxon>Desulfovibrionales</taxon>
        <taxon>Desulfonauticaceae</taxon>
        <taxon>Desulfonauticus</taxon>
    </lineage>
</organism>
<dbReference type="SUPFAM" id="SSF50715">
    <property type="entry name" value="Ribosomal protein L25-like"/>
    <property type="match status" value="1"/>
</dbReference>
<dbReference type="InterPro" id="IPR020056">
    <property type="entry name" value="Rbsml_bL25/Gln-tRNA_synth_N"/>
</dbReference>
<dbReference type="GO" id="GO:0003735">
    <property type="term" value="F:structural constituent of ribosome"/>
    <property type="evidence" value="ECO:0007669"/>
    <property type="project" value="InterPro"/>
</dbReference>
<dbReference type="InterPro" id="IPR001021">
    <property type="entry name" value="Ribosomal_bL25_long"/>
</dbReference>
<dbReference type="Gene3D" id="2.170.120.20">
    <property type="entry name" value="Ribosomal protein L25, beta domain"/>
    <property type="match status" value="1"/>
</dbReference>
<evidence type="ECO:0000256" key="3">
    <source>
        <dbReference type="ARBA" id="ARBA00022980"/>
    </source>
</evidence>
<evidence type="ECO:0000313" key="9">
    <source>
        <dbReference type="Proteomes" id="UP000199602"/>
    </source>
</evidence>
<dbReference type="PANTHER" id="PTHR33284:SF1">
    <property type="entry name" value="RIBOSOMAL PROTEIN L25_GLN-TRNA SYNTHETASE, ANTI-CODON-BINDING DOMAIN-CONTAINING PROTEIN"/>
    <property type="match status" value="1"/>
</dbReference>
<gene>
    <name evidence="5" type="primary">rplY</name>
    <name evidence="5" type="synonym">ctc</name>
    <name evidence="8" type="ORF">SAMN04488516_101137</name>
</gene>
<dbReference type="InterPro" id="IPR029751">
    <property type="entry name" value="Ribosomal_L25_dom"/>
</dbReference>
<dbReference type="EMBL" id="FNIN01000001">
    <property type="protein sequence ID" value="SDN23763.1"/>
    <property type="molecule type" value="Genomic_DNA"/>
</dbReference>
<evidence type="ECO:0000256" key="4">
    <source>
        <dbReference type="ARBA" id="ARBA00023274"/>
    </source>
</evidence>
<dbReference type="Gene3D" id="2.40.240.10">
    <property type="entry name" value="Ribosomal Protein L25, Chain P"/>
    <property type="match status" value="1"/>
</dbReference>
<reference evidence="8 9" key="1">
    <citation type="submission" date="2016-10" db="EMBL/GenBank/DDBJ databases">
        <authorList>
            <person name="de Groot N.N."/>
        </authorList>
    </citation>
    <scope>NUCLEOTIDE SEQUENCE [LARGE SCALE GENOMIC DNA]</scope>
    <source>
        <strain evidence="8 9">DSM 15269</strain>
    </source>
</reference>
<name>A0A1G9ZSZ3_9BACT</name>
<dbReference type="InterPro" id="IPR037121">
    <property type="entry name" value="Ribosomal_bL25_C"/>
</dbReference>
<keyword evidence="4 5" id="KW-0687">Ribonucleoprotein</keyword>
<evidence type="ECO:0000313" key="8">
    <source>
        <dbReference type="EMBL" id="SDN23763.1"/>
    </source>
</evidence>
<sequence>MAEMISLQVEKRETKGKETNKKLRKEGYIPAVYYDFKGDNILLQVKNGPFLKAWHQAGSTNVVELNIVNGGKDEKRSALIWEVEKHPVKDQVVHIDFYGPNLKEEVDVSVPVKVVGKAKGVEKGGILEIFREELEIRCLPLNIPEFIEIDVSELDLNQNLHIDELSMPEGVKAVFDENFAVVGVVEPEKEEAEEEEEEEEE</sequence>
<dbReference type="Pfam" id="PF01386">
    <property type="entry name" value="Ribosomal_L25p"/>
    <property type="match status" value="1"/>
</dbReference>
<dbReference type="GO" id="GO:0022625">
    <property type="term" value="C:cytosolic large ribosomal subunit"/>
    <property type="evidence" value="ECO:0007669"/>
    <property type="project" value="TreeGrafter"/>
</dbReference>
<feature type="domain" description="Large ribosomal subunit protein bL25 beta" evidence="7">
    <location>
        <begin position="105"/>
        <end position="187"/>
    </location>
</feature>
<keyword evidence="2 5" id="KW-0694">RNA-binding</keyword>
<dbReference type="InterPro" id="IPR011035">
    <property type="entry name" value="Ribosomal_bL25/Gln-tRNA_synth"/>
</dbReference>
<evidence type="ECO:0000256" key="5">
    <source>
        <dbReference type="HAMAP-Rule" id="MF_01334"/>
    </source>
</evidence>
<protein>
    <recommendedName>
        <fullName evidence="5">Large ribosomal subunit protein bL25</fullName>
    </recommendedName>
    <alternativeName>
        <fullName evidence="5">General stress protein CTC</fullName>
    </alternativeName>
</protein>
<comment type="function">
    <text evidence="5">This is one of the proteins that binds to the 5S RNA in the ribosome where it forms part of the central protuberance.</text>
</comment>
<dbReference type="OrthoDB" id="9786489at2"/>
<evidence type="ECO:0000256" key="1">
    <source>
        <dbReference type="ARBA" id="ARBA00022730"/>
    </source>
</evidence>
<accession>A0A1G9ZSZ3</accession>
<dbReference type="GO" id="GO:0006412">
    <property type="term" value="P:translation"/>
    <property type="evidence" value="ECO:0007669"/>
    <property type="project" value="UniProtKB-UniRule"/>
</dbReference>
<dbReference type="STRING" id="206665.SAMN04488516_101137"/>
<dbReference type="CDD" id="cd00495">
    <property type="entry name" value="Ribosomal_L25_TL5_CTC"/>
    <property type="match status" value="1"/>
</dbReference>